<accession>A0A0K2VI85</accession>
<proteinExistence type="predicted"/>
<reference evidence="1" key="1">
    <citation type="submission" date="2014-05" db="EMBL/GenBank/DDBJ databases">
        <authorList>
            <person name="Chronopoulou M."/>
        </authorList>
    </citation>
    <scope>NUCLEOTIDE SEQUENCE</scope>
    <source>
        <tissue evidence="1">Whole organism</tissue>
    </source>
</reference>
<dbReference type="EMBL" id="HACA01032822">
    <property type="protein sequence ID" value="CDW50183.1"/>
    <property type="molecule type" value="Transcribed_RNA"/>
</dbReference>
<sequence>MSLANSHKQLYAHIE</sequence>
<evidence type="ECO:0000313" key="1">
    <source>
        <dbReference type="EMBL" id="CDW50183.1"/>
    </source>
</evidence>
<organism evidence="1">
    <name type="scientific">Lepeophtheirus salmonis</name>
    <name type="common">Salmon louse</name>
    <name type="synonym">Caligus salmonis</name>
    <dbReference type="NCBI Taxonomy" id="72036"/>
    <lineage>
        <taxon>Eukaryota</taxon>
        <taxon>Metazoa</taxon>
        <taxon>Ecdysozoa</taxon>
        <taxon>Arthropoda</taxon>
        <taxon>Crustacea</taxon>
        <taxon>Multicrustacea</taxon>
        <taxon>Hexanauplia</taxon>
        <taxon>Copepoda</taxon>
        <taxon>Siphonostomatoida</taxon>
        <taxon>Caligidae</taxon>
        <taxon>Lepeophtheirus</taxon>
    </lineage>
</organism>
<name>A0A0K2VI85_LEPSM</name>
<protein>
    <submittedName>
        <fullName evidence="1">Uncharacterized protein</fullName>
    </submittedName>
</protein>